<dbReference type="EMBL" id="NBSK02000008">
    <property type="protein sequence ID" value="KAJ0193319.1"/>
    <property type="molecule type" value="Genomic_DNA"/>
</dbReference>
<dbReference type="Proteomes" id="UP000235145">
    <property type="component" value="Unassembled WGS sequence"/>
</dbReference>
<dbReference type="GO" id="GO:0003824">
    <property type="term" value="F:catalytic activity"/>
    <property type="evidence" value="ECO:0007669"/>
    <property type="project" value="UniProtKB-KW"/>
</dbReference>
<proteinExistence type="predicted"/>
<gene>
    <name evidence="3" type="ORF">LSAT_V11C800441510</name>
</gene>
<dbReference type="AlphaFoldDB" id="A0A9R1UU43"/>
<keyword evidence="4" id="KW-1185">Reference proteome</keyword>
<evidence type="ECO:0000313" key="4">
    <source>
        <dbReference type="Proteomes" id="UP000235145"/>
    </source>
</evidence>
<dbReference type="SUPFAM" id="SSF56672">
    <property type="entry name" value="DNA/RNA polymerases"/>
    <property type="match status" value="1"/>
</dbReference>
<name>A0A9R1UU43_LACSA</name>
<dbReference type="PANTHER" id="PTHR37984">
    <property type="entry name" value="PROTEIN CBG26694"/>
    <property type="match status" value="1"/>
</dbReference>
<dbReference type="InterPro" id="IPR036397">
    <property type="entry name" value="RNaseH_sf"/>
</dbReference>
<dbReference type="GO" id="GO:0015074">
    <property type="term" value="P:DNA integration"/>
    <property type="evidence" value="ECO:0007669"/>
    <property type="project" value="InterPro"/>
</dbReference>
<dbReference type="PROSITE" id="PS50994">
    <property type="entry name" value="INTEGRASE"/>
    <property type="match status" value="1"/>
</dbReference>
<evidence type="ECO:0000313" key="3">
    <source>
        <dbReference type="EMBL" id="KAJ0193319.1"/>
    </source>
</evidence>
<feature type="domain" description="Integrase catalytic" evidence="2">
    <location>
        <begin position="174"/>
        <end position="261"/>
    </location>
</feature>
<organism evidence="3 4">
    <name type="scientific">Lactuca sativa</name>
    <name type="common">Garden lettuce</name>
    <dbReference type="NCBI Taxonomy" id="4236"/>
    <lineage>
        <taxon>Eukaryota</taxon>
        <taxon>Viridiplantae</taxon>
        <taxon>Streptophyta</taxon>
        <taxon>Embryophyta</taxon>
        <taxon>Tracheophyta</taxon>
        <taxon>Spermatophyta</taxon>
        <taxon>Magnoliopsida</taxon>
        <taxon>eudicotyledons</taxon>
        <taxon>Gunneridae</taxon>
        <taxon>Pentapetalae</taxon>
        <taxon>asterids</taxon>
        <taxon>campanulids</taxon>
        <taxon>Asterales</taxon>
        <taxon>Asteraceae</taxon>
        <taxon>Cichorioideae</taxon>
        <taxon>Cichorieae</taxon>
        <taxon>Lactucinae</taxon>
        <taxon>Lactuca</taxon>
    </lineage>
</organism>
<dbReference type="Gene3D" id="3.30.420.10">
    <property type="entry name" value="Ribonuclease H-like superfamily/Ribonuclease H"/>
    <property type="match status" value="1"/>
</dbReference>
<dbReference type="CDD" id="cd09274">
    <property type="entry name" value="RNase_HI_RT_Ty3"/>
    <property type="match status" value="1"/>
</dbReference>
<dbReference type="InterPro" id="IPR001584">
    <property type="entry name" value="Integrase_cat-core"/>
</dbReference>
<evidence type="ECO:0000259" key="2">
    <source>
        <dbReference type="PROSITE" id="PS50994"/>
    </source>
</evidence>
<reference evidence="3 4" key="1">
    <citation type="journal article" date="2017" name="Nat. Commun.">
        <title>Genome assembly with in vitro proximity ligation data and whole-genome triplication in lettuce.</title>
        <authorList>
            <person name="Reyes-Chin-Wo S."/>
            <person name="Wang Z."/>
            <person name="Yang X."/>
            <person name="Kozik A."/>
            <person name="Arikit S."/>
            <person name="Song C."/>
            <person name="Xia L."/>
            <person name="Froenicke L."/>
            <person name="Lavelle D.O."/>
            <person name="Truco M.J."/>
            <person name="Xia R."/>
            <person name="Zhu S."/>
            <person name="Xu C."/>
            <person name="Xu H."/>
            <person name="Xu X."/>
            <person name="Cox K."/>
            <person name="Korf I."/>
            <person name="Meyers B.C."/>
            <person name="Michelmore R.W."/>
        </authorList>
    </citation>
    <scope>NUCLEOTIDE SEQUENCE [LARGE SCALE GENOMIC DNA]</scope>
    <source>
        <strain evidence="4">cv. Salinas</strain>
        <tissue evidence="3">Seedlings</tissue>
    </source>
</reference>
<comment type="caution">
    <text evidence="3">The sequence shown here is derived from an EMBL/GenBank/DDBJ whole genome shotgun (WGS) entry which is preliminary data.</text>
</comment>
<dbReference type="InterPro" id="IPR012337">
    <property type="entry name" value="RNaseH-like_sf"/>
</dbReference>
<protein>
    <recommendedName>
        <fullName evidence="2">Integrase catalytic domain-containing protein</fullName>
    </recommendedName>
</protein>
<sequence>MLTRPMCQILQKDVDFKFNEACEEAFEKLKEFLTSAPIMQAPNWDLPFEIMCDASNYGIGAVLGQKKGRDSHVIYYASRTLDNAQSNYSTTEKELLAIVFPLEKFRKYLLGTKVIVYSDQTALKYLITKKDAKPRLIQYPAIFSHAQKDKLKIVNGAKGRKIFHKKIKCHKIQSLFVKIFDVWGIDFMAPFPVSFGNIYILLAVDYVSKWVEAKATRSDDSKTVIDFLKSNIFVRFGVPRALMSDQGTHICNKMMEALLKK</sequence>
<dbReference type="InterPro" id="IPR043502">
    <property type="entry name" value="DNA/RNA_pol_sf"/>
</dbReference>
<dbReference type="SUPFAM" id="SSF53098">
    <property type="entry name" value="Ribonuclease H-like"/>
    <property type="match status" value="1"/>
</dbReference>
<dbReference type="Pfam" id="PF17919">
    <property type="entry name" value="RT_RNaseH_2"/>
    <property type="match status" value="1"/>
</dbReference>
<evidence type="ECO:0000256" key="1">
    <source>
        <dbReference type="ARBA" id="ARBA00023268"/>
    </source>
</evidence>
<keyword evidence="1" id="KW-0511">Multifunctional enzyme</keyword>
<dbReference type="Pfam" id="PF00665">
    <property type="entry name" value="rve"/>
    <property type="match status" value="1"/>
</dbReference>
<accession>A0A9R1UU43</accession>
<dbReference type="InterPro" id="IPR050951">
    <property type="entry name" value="Retrovirus_Pol_polyprotein"/>
</dbReference>
<dbReference type="PANTHER" id="PTHR37984:SF5">
    <property type="entry name" value="PROTEIN NYNRIN-LIKE"/>
    <property type="match status" value="1"/>
</dbReference>
<dbReference type="FunFam" id="3.10.20.370:FF:000001">
    <property type="entry name" value="Retrovirus-related Pol polyprotein from transposon 17.6-like protein"/>
    <property type="match status" value="1"/>
</dbReference>
<dbReference type="InterPro" id="IPR041577">
    <property type="entry name" value="RT_RNaseH_2"/>
</dbReference>
<dbReference type="Gene3D" id="3.10.20.370">
    <property type="match status" value="1"/>
</dbReference>
<dbReference type="GO" id="GO:0003676">
    <property type="term" value="F:nucleic acid binding"/>
    <property type="evidence" value="ECO:0007669"/>
    <property type="project" value="InterPro"/>
</dbReference>